<dbReference type="Gene3D" id="3.40.50.10960">
    <property type="match status" value="1"/>
</dbReference>
<feature type="domain" description="POTRA" evidence="9">
    <location>
        <begin position="91"/>
        <end position="159"/>
    </location>
</feature>
<dbReference type="PROSITE" id="PS51779">
    <property type="entry name" value="POTRA"/>
    <property type="match status" value="1"/>
</dbReference>
<evidence type="ECO:0000256" key="5">
    <source>
        <dbReference type="ARBA" id="ARBA00022989"/>
    </source>
</evidence>
<evidence type="ECO:0000256" key="7">
    <source>
        <dbReference type="ARBA" id="ARBA00023306"/>
    </source>
</evidence>
<proteinExistence type="inferred from homology"/>
<feature type="transmembrane region" description="Helical" evidence="8">
    <location>
        <begin position="69"/>
        <end position="86"/>
    </location>
</feature>
<evidence type="ECO:0000256" key="4">
    <source>
        <dbReference type="ARBA" id="ARBA00022692"/>
    </source>
</evidence>
<evidence type="ECO:0000259" key="9">
    <source>
        <dbReference type="PROSITE" id="PS51779"/>
    </source>
</evidence>
<keyword evidence="7 8" id="KW-0131">Cell cycle</keyword>
<organism evidence="10 11">
    <name type="scientific">Robertmurraya siralis</name>
    <dbReference type="NCBI Taxonomy" id="77777"/>
    <lineage>
        <taxon>Bacteria</taxon>
        <taxon>Bacillati</taxon>
        <taxon>Bacillota</taxon>
        <taxon>Bacilli</taxon>
        <taxon>Bacillales</taxon>
        <taxon>Bacillaceae</taxon>
        <taxon>Robertmurraya</taxon>
    </lineage>
</organism>
<dbReference type="GO" id="GO:0032153">
    <property type="term" value="C:cell division site"/>
    <property type="evidence" value="ECO:0007669"/>
    <property type="project" value="UniProtKB-UniRule"/>
</dbReference>
<comment type="caution">
    <text evidence="10">The sequence shown here is derived from an EMBL/GenBank/DDBJ whole genome shotgun (WGS) entry which is preliminary data.</text>
</comment>
<protein>
    <recommendedName>
        <fullName evidence="8">Cell division protein DivIB</fullName>
    </recommendedName>
</protein>
<dbReference type="InterPro" id="IPR034746">
    <property type="entry name" value="POTRA"/>
</dbReference>
<gene>
    <name evidence="8 10" type="primary">divIB</name>
    <name evidence="10" type="ORF">J27TS8_14280</name>
</gene>
<dbReference type="Pfam" id="PF03799">
    <property type="entry name" value="FtsQ_DivIB_C"/>
    <property type="match status" value="1"/>
</dbReference>
<dbReference type="PANTHER" id="PTHR37820">
    <property type="entry name" value="CELL DIVISION PROTEIN DIVIB"/>
    <property type="match status" value="1"/>
</dbReference>
<keyword evidence="5 8" id="KW-1133">Transmembrane helix</keyword>
<keyword evidence="3 8" id="KW-0132">Cell division</keyword>
<dbReference type="Pfam" id="PF08478">
    <property type="entry name" value="POTRA_1"/>
    <property type="match status" value="1"/>
</dbReference>
<evidence type="ECO:0000313" key="10">
    <source>
        <dbReference type="EMBL" id="GIN61435.1"/>
    </source>
</evidence>
<accession>A0A919WGE0</accession>
<dbReference type="InterPro" id="IPR005548">
    <property type="entry name" value="Cell_div_FtsQ/DivIB_C"/>
</dbReference>
<dbReference type="GO" id="GO:0043093">
    <property type="term" value="P:FtsZ-dependent cytokinesis"/>
    <property type="evidence" value="ECO:0007669"/>
    <property type="project" value="UniProtKB-UniRule"/>
</dbReference>
<evidence type="ECO:0000256" key="6">
    <source>
        <dbReference type="ARBA" id="ARBA00023136"/>
    </source>
</evidence>
<dbReference type="Proteomes" id="UP000682111">
    <property type="component" value="Unassembled WGS sequence"/>
</dbReference>
<evidence type="ECO:0000256" key="1">
    <source>
        <dbReference type="ARBA" id="ARBA00004370"/>
    </source>
</evidence>
<dbReference type="EMBL" id="BORC01000002">
    <property type="protein sequence ID" value="GIN61435.1"/>
    <property type="molecule type" value="Genomic_DNA"/>
</dbReference>
<dbReference type="GO" id="GO:0005886">
    <property type="term" value="C:plasma membrane"/>
    <property type="evidence" value="ECO:0007669"/>
    <property type="project" value="UniProtKB-SubCell"/>
</dbReference>
<dbReference type="PANTHER" id="PTHR37820:SF1">
    <property type="entry name" value="CELL DIVISION PROTEIN FTSQ"/>
    <property type="match status" value="1"/>
</dbReference>
<reference evidence="10" key="1">
    <citation type="submission" date="2021-03" db="EMBL/GenBank/DDBJ databases">
        <title>Antimicrobial resistance genes in bacteria isolated from Japanese honey, and their potential for conferring macrolide and lincosamide resistance in the American foulbrood pathogen Paenibacillus larvae.</title>
        <authorList>
            <person name="Okamoto M."/>
            <person name="Kumagai M."/>
            <person name="Kanamori H."/>
            <person name="Takamatsu D."/>
        </authorList>
    </citation>
    <scope>NUCLEOTIDE SEQUENCE</scope>
    <source>
        <strain evidence="10">J27TS8</strain>
    </source>
</reference>
<dbReference type="AlphaFoldDB" id="A0A919WGE0"/>
<evidence type="ECO:0000313" key="11">
    <source>
        <dbReference type="Proteomes" id="UP000682111"/>
    </source>
</evidence>
<dbReference type="InterPro" id="IPR026580">
    <property type="entry name" value="DivIB"/>
</dbReference>
<dbReference type="Gene3D" id="3.10.20.310">
    <property type="entry name" value="membrane protein fhac"/>
    <property type="match status" value="1"/>
</dbReference>
<evidence type="ECO:0000256" key="8">
    <source>
        <dbReference type="HAMAP-Rule" id="MF_00912"/>
    </source>
</evidence>
<comment type="subcellular location">
    <subcellularLocation>
        <location evidence="8">Cell membrane</location>
        <topology evidence="8">Single-pass type II membrane protein</topology>
    </subcellularLocation>
    <subcellularLocation>
        <location evidence="1">Membrane</location>
    </subcellularLocation>
    <text evidence="8">Localizes to the division septum.</text>
</comment>
<name>A0A919WGE0_9BACI</name>
<keyword evidence="11" id="KW-1185">Reference proteome</keyword>
<comment type="function">
    <text evidence="8">Cell division protein that may be involved in stabilizing or promoting the assembly of the division complex.</text>
</comment>
<sequence length="302" mass="35480">MCYRAVVFSFYQLYLYWLGYYILELDKPSFSKWKRKIEVNRLEKGKIVSLEDRVPKLKQQRRRKANKRLIFLLFLFFLLISCVVYFQSPLSHVNKIMISGNEVYQEDEIIAVSELTKNTNVWKINKKEVEQKLEELTEVKSAKIEVEFPNNIVIEIKEWKRIAYIMREGLFLPILENGDVLEERTDIIPVNSPILQFFSKGNVMEAMIEELNQIPAEVLNSISEIHHDPKETDQYHIKLFMNDGFEVSASIRSFSEKMTHYPSIVSQLDPTIKGVIDLEVGSFFRAYEWEGAEEENETESEG</sequence>
<keyword evidence="4 8" id="KW-0812">Transmembrane</keyword>
<keyword evidence="2 8" id="KW-1003">Cell membrane</keyword>
<evidence type="ECO:0000256" key="2">
    <source>
        <dbReference type="ARBA" id="ARBA00022475"/>
    </source>
</evidence>
<evidence type="ECO:0000256" key="3">
    <source>
        <dbReference type="ARBA" id="ARBA00022618"/>
    </source>
</evidence>
<keyword evidence="6 8" id="KW-0472">Membrane</keyword>
<dbReference type="InterPro" id="IPR013685">
    <property type="entry name" value="POTRA_FtsQ_type"/>
</dbReference>
<dbReference type="InterPro" id="IPR050487">
    <property type="entry name" value="FtsQ_DivIB"/>
</dbReference>
<comment type="similarity">
    <text evidence="8">Belongs to the FtsQ/DivIB family. DivIB subfamily.</text>
</comment>
<dbReference type="HAMAP" id="MF_00912">
    <property type="entry name" value="DivIB"/>
    <property type="match status" value="1"/>
</dbReference>